<dbReference type="OrthoDB" id="47475at2759"/>
<comment type="caution">
    <text evidence="1">The sequence shown here is derived from an EMBL/GenBank/DDBJ whole genome shotgun (WGS) entry which is preliminary data.</text>
</comment>
<dbReference type="AlphaFoldDB" id="A0A5B7G1F4"/>
<dbReference type="PANTHER" id="PTHR21040:SF8">
    <property type="entry name" value="BCDNA.GH04120"/>
    <property type="match status" value="1"/>
</dbReference>
<protein>
    <submittedName>
        <fullName evidence="1">Hexosaminidase D</fullName>
    </submittedName>
</protein>
<name>A0A5B7G1F4_PORTR</name>
<evidence type="ECO:0000313" key="1">
    <source>
        <dbReference type="EMBL" id="MPC53661.1"/>
    </source>
</evidence>
<accession>A0A5B7G1F4</accession>
<dbReference type="GO" id="GO:0015929">
    <property type="term" value="F:hexosaminidase activity"/>
    <property type="evidence" value="ECO:0007669"/>
    <property type="project" value="InterPro"/>
</dbReference>
<proteinExistence type="predicted"/>
<reference evidence="1 2" key="1">
    <citation type="submission" date="2019-05" db="EMBL/GenBank/DDBJ databases">
        <title>Another draft genome of Portunus trituberculatus and its Hox gene families provides insights of decapod evolution.</title>
        <authorList>
            <person name="Jeong J.-H."/>
            <person name="Song I."/>
            <person name="Kim S."/>
            <person name="Choi T."/>
            <person name="Kim D."/>
            <person name="Ryu S."/>
            <person name="Kim W."/>
        </authorList>
    </citation>
    <scope>NUCLEOTIDE SEQUENCE [LARGE SCALE GENOMIC DNA]</scope>
    <source>
        <tissue evidence="1">Muscle</tissue>
    </source>
</reference>
<organism evidence="1 2">
    <name type="scientific">Portunus trituberculatus</name>
    <name type="common">Swimming crab</name>
    <name type="synonym">Neptunus trituberculatus</name>
    <dbReference type="NCBI Taxonomy" id="210409"/>
    <lineage>
        <taxon>Eukaryota</taxon>
        <taxon>Metazoa</taxon>
        <taxon>Ecdysozoa</taxon>
        <taxon>Arthropoda</taxon>
        <taxon>Crustacea</taxon>
        <taxon>Multicrustacea</taxon>
        <taxon>Malacostraca</taxon>
        <taxon>Eumalacostraca</taxon>
        <taxon>Eucarida</taxon>
        <taxon>Decapoda</taxon>
        <taxon>Pleocyemata</taxon>
        <taxon>Brachyura</taxon>
        <taxon>Eubrachyura</taxon>
        <taxon>Portunoidea</taxon>
        <taxon>Portunidae</taxon>
        <taxon>Portuninae</taxon>
        <taxon>Portunus</taxon>
    </lineage>
</organism>
<gene>
    <name evidence="1" type="primary">HEXDC_3</name>
    <name evidence="1" type="ORF">E2C01_047559</name>
</gene>
<dbReference type="InterPro" id="IPR038901">
    <property type="entry name" value="HEXDC-like"/>
</dbReference>
<dbReference type="EMBL" id="VSRR010011792">
    <property type="protein sequence ID" value="MPC53661.1"/>
    <property type="molecule type" value="Genomic_DNA"/>
</dbReference>
<dbReference type="PANTHER" id="PTHR21040">
    <property type="entry name" value="BCDNA.GH04120"/>
    <property type="match status" value="1"/>
</dbReference>
<evidence type="ECO:0000313" key="2">
    <source>
        <dbReference type="Proteomes" id="UP000324222"/>
    </source>
</evidence>
<sequence>MLISSGLCDIVEPMVWQYQAKTFDLPPGWQRYDHYAVLCELLPAALPSLCLCLRVVSQAAFTEADHDFVSQKLGFRHRINVLPFPR</sequence>
<keyword evidence="2" id="KW-1185">Reference proteome</keyword>
<dbReference type="Proteomes" id="UP000324222">
    <property type="component" value="Unassembled WGS sequence"/>
</dbReference>